<reference evidence="2 3" key="1">
    <citation type="submission" date="2018-06" db="EMBL/GenBank/DDBJ databases">
        <authorList>
            <consortium name="Pathogen Informatics"/>
            <person name="Doyle S."/>
        </authorList>
    </citation>
    <scope>NUCLEOTIDE SEQUENCE [LARGE SCALE GENOMIC DNA]</scope>
    <source>
        <strain evidence="2 3">NCTC10082</strain>
    </source>
</reference>
<proteinExistence type="predicted"/>
<accession>A0A2S8JPL1</accession>
<organism evidence="2 3">
    <name type="scientific">Escherichia coli</name>
    <dbReference type="NCBI Taxonomy" id="562"/>
    <lineage>
        <taxon>Bacteria</taxon>
        <taxon>Pseudomonadati</taxon>
        <taxon>Pseudomonadota</taxon>
        <taxon>Gammaproteobacteria</taxon>
        <taxon>Enterobacterales</taxon>
        <taxon>Enterobacteriaceae</taxon>
        <taxon>Escherichia</taxon>
    </lineage>
</organism>
<feature type="domain" description="GmrSD restriction endonucleases N-terminal" evidence="1">
    <location>
        <begin position="22"/>
        <end position="168"/>
    </location>
</feature>
<name>A0A2S8JPL1_ECOLX</name>
<evidence type="ECO:0000313" key="3">
    <source>
        <dbReference type="Proteomes" id="UP000255164"/>
    </source>
</evidence>
<sequence>MRAIDLIKVESKDIKWLTDNLKSGVITVDNSYQRKYIWQQKDQVALIETILIGYPIPEIYLWANNTDPDTGDTKYSIVDGQQRLTTIQRYLNDEFKLSKAAIDDKEADYSGKIFSELSADNKRDFWRYQFSSRFINESLRYDEIAKLFLRLNRTNTTLNPQELRNAEFNGEFLRLAEEIAQNEFWDNYKIFTQSDIRRMQDIQFISTLLIFLRMGIEQDNTQKSINRVYDQYNENYPEATEDRIIFNEVLRIISQIINNKQVLESVVKKKGHLYFIFVLAYYYLQLSKSKLVDMNVISSKLEDFFNIYELNEQDNPHPLVEEYRFLSQEGSKKSHNRQRRFDILKEFCSLHD</sequence>
<evidence type="ECO:0000313" key="2">
    <source>
        <dbReference type="EMBL" id="STE71614.1"/>
    </source>
</evidence>
<dbReference type="AlphaFoldDB" id="A0A2S8JPL1"/>
<dbReference type="Pfam" id="PF03235">
    <property type="entry name" value="GmrSD_N"/>
    <property type="match status" value="1"/>
</dbReference>
<dbReference type="InterPro" id="IPR004919">
    <property type="entry name" value="GmrSD_N"/>
</dbReference>
<evidence type="ECO:0000259" key="1">
    <source>
        <dbReference type="Pfam" id="PF03235"/>
    </source>
</evidence>
<dbReference type="EMBL" id="UFZA01000002">
    <property type="protein sequence ID" value="STE71614.1"/>
    <property type="molecule type" value="Genomic_DNA"/>
</dbReference>
<protein>
    <submittedName>
        <fullName evidence="2">Uncharacterized conserved protein</fullName>
    </submittedName>
</protein>
<dbReference type="RefSeq" id="WP_064226192.1">
    <property type="nucleotide sequence ID" value="NZ_BLCK01000019.1"/>
</dbReference>
<dbReference type="PANTHER" id="PTHR39639:SF1">
    <property type="entry name" value="DUF262 DOMAIN-CONTAINING PROTEIN"/>
    <property type="match status" value="1"/>
</dbReference>
<dbReference type="Proteomes" id="UP000255164">
    <property type="component" value="Unassembled WGS sequence"/>
</dbReference>
<dbReference type="PANTHER" id="PTHR39639">
    <property type="entry name" value="CHROMOSOME 16, WHOLE GENOME SHOTGUN SEQUENCE"/>
    <property type="match status" value="1"/>
</dbReference>
<gene>
    <name evidence="2" type="ORF">NCTC10082_04506</name>
</gene>